<dbReference type="PANTHER" id="PTHR43798:SF33">
    <property type="entry name" value="HYDROLASE, PUTATIVE (AFU_ORTHOLOGUE AFUA_2G14860)-RELATED"/>
    <property type="match status" value="1"/>
</dbReference>
<dbReference type="InterPro" id="IPR050266">
    <property type="entry name" value="AB_hydrolase_sf"/>
</dbReference>
<evidence type="ECO:0000313" key="3">
    <source>
        <dbReference type="Proteomes" id="UP000278756"/>
    </source>
</evidence>
<dbReference type="EMBL" id="AP018827">
    <property type="protein sequence ID" value="BBF80784.1"/>
    <property type="molecule type" value="Genomic_DNA"/>
</dbReference>
<dbReference type="GO" id="GO:0016787">
    <property type="term" value="F:hydrolase activity"/>
    <property type="evidence" value="ECO:0007669"/>
    <property type="project" value="UniProtKB-KW"/>
</dbReference>
<gene>
    <name evidence="2" type="ORF">EM6_1369</name>
</gene>
<dbReference type="Gene3D" id="3.40.50.1820">
    <property type="entry name" value="alpha/beta hydrolase"/>
    <property type="match status" value="1"/>
</dbReference>
<dbReference type="InterPro" id="IPR029058">
    <property type="entry name" value="AB_hydrolase_fold"/>
</dbReference>
<keyword evidence="2" id="KW-0378">Hydrolase</keyword>
<reference evidence="3" key="1">
    <citation type="journal article" date="2017" name="Biotechnol. Biofuels">
        <title>Evaluation of environmental bacterial communities as a factor affecting the growth of duckweed Lemna minor.</title>
        <authorList>
            <person name="Ishizawa H."/>
            <person name="Kuroda M."/>
            <person name="Morikawa M."/>
            <person name="Ike M."/>
        </authorList>
    </citation>
    <scope>NUCLEOTIDE SEQUENCE [LARGE SCALE GENOMIC DNA]</scope>
    <source>
        <strain evidence="3">M6</strain>
    </source>
</reference>
<dbReference type="InterPro" id="IPR022742">
    <property type="entry name" value="Hydrolase_4"/>
</dbReference>
<proteinExistence type="predicted"/>
<dbReference type="AlphaFoldDB" id="A0A3G9G6Y1"/>
<sequence length="280" mass="29827">MMTVQPDAATESPKAQADRLFELFCTPEPLNEAAQKGMARVAERLSAAEALRIPFQGGELQAYRFAGSGRGTVVLLHGWTGQAAVMTFFVESLVSEGFDVVALDFPGHGRSDGERLHVALGVAALHALHAVTGPWHGVVAHSFGGAVAFAGLSGLVGDLPPLHYGRLVLIAAPCSMPRVFDTFARRHDLSPEATGHLKDHVKRLTGHPVEAFMGDAILKAHPLPTLVLHAPEDQEVLFLSAESFAAAGDHVTLHPLPGLGHRRILYARETVQATAAFLAK</sequence>
<organism evidence="2 3">
    <name type="scientific">Asticcacaulis excentricus</name>
    <dbReference type="NCBI Taxonomy" id="78587"/>
    <lineage>
        <taxon>Bacteria</taxon>
        <taxon>Pseudomonadati</taxon>
        <taxon>Pseudomonadota</taxon>
        <taxon>Alphaproteobacteria</taxon>
        <taxon>Caulobacterales</taxon>
        <taxon>Caulobacteraceae</taxon>
        <taxon>Asticcacaulis</taxon>
    </lineage>
</organism>
<evidence type="ECO:0000313" key="2">
    <source>
        <dbReference type="EMBL" id="BBF80784.1"/>
    </source>
</evidence>
<evidence type="ECO:0000259" key="1">
    <source>
        <dbReference type="Pfam" id="PF12146"/>
    </source>
</evidence>
<dbReference type="GO" id="GO:0016020">
    <property type="term" value="C:membrane"/>
    <property type="evidence" value="ECO:0007669"/>
    <property type="project" value="TreeGrafter"/>
</dbReference>
<name>A0A3G9G6Y1_9CAUL</name>
<dbReference type="Pfam" id="PF12146">
    <property type="entry name" value="Hydrolase_4"/>
    <property type="match status" value="1"/>
</dbReference>
<protein>
    <submittedName>
        <fullName evidence="2">Probable hydrolase</fullName>
    </submittedName>
</protein>
<reference evidence="3" key="2">
    <citation type="journal article" date="2017" name="Plant Physiol. Biochem.">
        <title>Differential oxidative and antioxidative response of duckweed Lemna minor toward plant growth promoting/inhibiting bacteria.</title>
        <authorList>
            <person name="Ishizawa H."/>
            <person name="Kuroda M."/>
            <person name="Morikawa M."/>
            <person name="Ike M."/>
        </authorList>
    </citation>
    <scope>NUCLEOTIDE SEQUENCE [LARGE SCALE GENOMIC DNA]</scope>
    <source>
        <strain evidence="3">M6</strain>
    </source>
</reference>
<dbReference type="SUPFAM" id="SSF53474">
    <property type="entry name" value="alpha/beta-Hydrolases"/>
    <property type="match status" value="1"/>
</dbReference>
<dbReference type="Proteomes" id="UP000278756">
    <property type="component" value="Chromosome 1"/>
</dbReference>
<dbReference type="PRINTS" id="PR00111">
    <property type="entry name" value="ABHYDROLASE"/>
</dbReference>
<dbReference type="PANTHER" id="PTHR43798">
    <property type="entry name" value="MONOACYLGLYCEROL LIPASE"/>
    <property type="match status" value="1"/>
</dbReference>
<accession>A0A3G9G6Y1</accession>
<dbReference type="InterPro" id="IPR000073">
    <property type="entry name" value="AB_hydrolase_1"/>
</dbReference>
<feature type="domain" description="Serine aminopeptidase S33" evidence="1">
    <location>
        <begin position="70"/>
        <end position="177"/>
    </location>
</feature>